<dbReference type="Pfam" id="PF01071">
    <property type="entry name" value="GARS_A"/>
    <property type="match status" value="1"/>
</dbReference>
<dbReference type="SMART" id="SM01210">
    <property type="entry name" value="GARS_C"/>
    <property type="match status" value="1"/>
</dbReference>
<evidence type="ECO:0000256" key="10">
    <source>
        <dbReference type="ARBA" id="ARBA00042242"/>
    </source>
</evidence>
<keyword evidence="8 13" id="KW-0067">ATP-binding</keyword>
<evidence type="ECO:0000256" key="9">
    <source>
        <dbReference type="ARBA" id="ARBA00038345"/>
    </source>
</evidence>
<comment type="cofactor">
    <cofactor evidence="1">
        <name>Mn(2+)</name>
        <dbReference type="ChEBI" id="CHEBI:29035"/>
    </cofactor>
</comment>
<evidence type="ECO:0000256" key="12">
    <source>
        <dbReference type="HAMAP-Rule" id="MF_00138"/>
    </source>
</evidence>
<keyword evidence="16" id="KW-1185">Reference proteome</keyword>
<dbReference type="InterPro" id="IPR020560">
    <property type="entry name" value="PRibGlycinamide_synth_C-dom"/>
</dbReference>
<dbReference type="SMART" id="SM01209">
    <property type="entry name" value="GARS_A"/>
    <property type="match status" value="1"/>
</dbReference>
<evidence type="ECO:0000313" key="16">
    <source>
        <dbReference type="Proteomes" id="UP000632222"/>
    </source>
</evidence>
<comment type="catalytic activity">
    <reaction evidence="12">
        <text>5-phospho-beta-D-ribosylamine + glycine + ATP = N(1)-(5-phospho-beta-D-ribosyl)glycinamide + ADP + phosphate + H(+)</text>
        <dbReference type="Rhea" id="RHEA:17453"/>
        <dbReference type="ChEBI" id="CHEBI:15378"/>
        <dbReference type="ChEBI" id="CHEBI:30616"/>
        <dbReference type="ChEBI" id="CHEBI:43474"/>
        <dbReference type="ChEBI" id="CHEBI:57305"/>
        <dbReference type="ChEBI" id="CHEBI:58681"/>
        <dbReference type="ChEBI" id="CHEBI:143788"/>
        <dbReference type="ChEBI" id="CHEBI:456216"/>
        <dbReference type="EC" id="6.3.4.13"/>
    </reaction>
</comment>
<dbReference type="EMBL" id="BMOD01000005">
    <property type="protein sequence ID" value="GGJ33079.1"/>
    <property type="molecule type" value="Genomic_DNA"/>
</dbReference>
<gene>
    <name evidence="12 15" type="primary">purD</name>
    <name evidence="15" type="ORF">GCM10008938_19200</name>
</gene>
<evidence type="ECO:0000256" key="8">
    <source>
        <dbReference type="ARBA" id="ARBA00022840"/>
    </source>
</evidence>
<dbReference type="PROSITE" id="PS00184">
    <property type="entry name" value="GARS"/>
    <property type="match status" value="1"/>
</dbReference>
<dbReference type="Gene3D" id="3.90.600.10">
    <property type="entry name" value="Phosphoribosylglycinamide synthetase, C-terminal domain"/>
    <property type="match status" value="1"/>
</dbReference>
<dbReference type="InterPro" id="IPR011054">
    <property type="entry name" value="Rudment_hybrid_motif"/>
</dbReference>
<dbReference type="Gene3D" id="3.30.1490.20">
    <property type="entry name" value="ATP-grasp fold, A domain"/>
    <property type="match status" value="1"/>
</dbReference>
<dbReference type="Proteomes" id="UP000632222">
    <property type="component" value="Unassembled WGS sequence"/>
</dbReference>
<keyword evidence="6 13" id="KW-0547">Nucleotide-binding</keyword>
<comment type="caution">
    <text evidence="15">The sequence shown here is derived from an EMBL/GenBank/DDBJ whole genome shotgun (WGS) entry which is preliminary data.</text>
</comment>
<dbReference type="SUPFAM" id="SSF51246">
    <property type="entry name" value="Rudiment single hybrid motif"/>
    <property type="match status" value="1"/>
</dbReference>
<dbReference type="RefSeq" id="WP_189002464.1">
    <property type="nucleotide sequence ID" value="NZ_BMOD01000005.1"/>
</dbReference>
<dbReference type="InterPro" id="IPR016185">
    <property type="entry name" value="PreATP-grasp_dom_sf"/>
</dbReference>
<dbReference type="InterPro" id="IPR020559">
    <property type="entry name" value="PRibGlycinamide_synth_CS"/>
</dbReference>
<proteinExistence type="inferred from homology"/>
<comment type="pathway">
    <text evidence="3 12">Purine metabolism; IMP biosynthesis via de novo pathway; N(1)-(5-phospho-D-ribosyl)glycinamide from 5-phospho-alpha-D-ribose 1-diphosphate: step 2/2.</text>
</comment>
<sequence>MKVLVIGSGGREHAIVKALKKSERIDQLLCIPGNAGIAEDAECLKVGLEPETVADFAEQNHVDFVVVGPDNQLADGVVDALQARNIPAFGPVKAAARLEWSKRYSKEIMAKYNIPTAAYQSFTDLEAAKAYVQEQGAPIVVKDSALALGKGVTVAQTVEEALAALDAIFDRPSGAEVVIEEFMQGMEVSIMAFCDGKSAVMMLPSQDHKTIYDGDVGPMTGGMGVIAPFPLTEEQTERIQSEILDRLMAGMQQEGLPYQGVIYPGLMLTAQGPKVVEFNSRFGDPETECILPLLESDLLTILEACVNGTLTPDLVKFSNAASALVILASPGYPASSTRGIAIQLPETGEDAIIFHAGTALQDGTLVSNGGRVLAVQASGADLTEAVTHAYRVADAIDFPGAQMRRDIGGRLGIQIQK</sequence>
<dbReference type="EC" id="6.3.4.13" evidence="4 12"/>
<dbReference type="SUPFAM" id="SSF56059">
    <property type="entry name" value="Glutathione synthetase ATP-binding domain-like"/>
    <property type="match status" value="1"/>
</dbReference>
<dbReference type="InterPro" id="IPR020561">
    <property type="entry name" value="PRibGlycinamid_synth_ATP-grasp"/>
</dbReference>
<dbReference type="InterPro" id="IPR020562">
    <property type="entry name" value="PRibGlycinamide_synth_N"/>
</dbReference>
<dbReference type="PANTHER" id="PTHR43472:SF1">
    <property type="entry name" value="PHOSPHORIBOSYLAMINE--GLYCINE LIGASE, CHLOROPLASTIC"/>
    <property type="match status" value="1"/>
</dbReference>
<dbReference type="PROSITE" id="PS50975">
    <property type="entry name" value="ATP_GRASP"/>
    <property type="match status" value="1"/>
</dbReference>
<evidence type="ECO:0000256" key="3">
    <source>
        <dbReference type="ARBA" id="ARBA00005174"/>
    </source>
</evidence>
<reference evidence="16" key="1">
    <citation type="journal article" date="2019" name="Int. J. Syst. Evol. Microbiol.">
        <title>The Global Catalogue of Microorganisms (GCM) 10K type strain sequencing project: providing services to taxonomists for standard genome sequencing and annotation.</title>
        <authorList>
            <consortium name="The Broad Institute Genomics Platform"/>
            <consortium name="The Broad Institute Genome Sequencing Center for Infectious Disease"/>
            <person name="Wu L."/>
            <person name="Ma J."/>
        </authorList>
    </citation>
    <scope>NUCLEOTIDE SEQUENCE [LARGE SCALE GENOMIC DNA]</scope>
    <source>
        <strain evidence="16">JCM 14370</strain>
    </source>
</reference>
<evidence type="ECO:0000256" key="13">
    <source>
        <dbReference type="PROSITE-ProRule" id="PRU00409"/>
    </source>
</evidence>
<dbReference type="Pfam" id="PF02843">
    <property type="entry name" value="GARS_C"/>
    <property type="match status" value="1"/>
</dbReference>
<accession>A0ABQ2CYK8</accession>
<dbReference type="SUPFAM" id="SSF52440">
    <property type="entry name" value="PreATP-grasp domain"/>
    <property type="match status" value="1"/>
</dbReference>
<dbReference type="InterPro" id="IPR037123">
    <property type="entry name" value="PRibGlycinamide_synth_C_sf"/>
</dbReference>
<dbReference type="Gene3D" id="3.40.50.20">
    <property type="match status" value="1"/>
</dbReference>
<evidence type="ECO:0000256" key="11">
    <source>
        <dbReference type="ARBA" id="ARBA00042864"/>
    </source>
</evidence>
<evidence type="ECO:0000256" key="6">
    <source>
        <dbReference type="ARBA" id="ARBA00022741"/>
    </source>
</evidence>
<evidence type="ECO:0000256" key="5">
    <source>
        <dbReference type="ARBA" id="ARBA00022598"/>
    </source>
</evidence>
<protein>
    <recommendedName>
        <fullName evidence="4 12">Phosphoribosylamine--glycine ligase</fullName>
        <ecNumber evidence="4 12">6.3.4.13</ecNumber>
    </recommendedName>
    <alternativeName>
        <fullName evidence="12">GARS</fullName>
    </alternativeName>
    <alternativeName>
        <fullName evidence="10 12">Glycinamide ribonucleotide synthetase</fullName>
    </alternativeName>
    <alternativeName>
        <fullName evidence="11 12">Phosphoribosylglycinamide synthetase</fullName>
    </alternativeName>
</protein>
<dbReference type="HAMAP" id="MF_00138">
    <property type="entry name" value="GARS"/>
    <property type="match status" value="1"/>
</dbReference>
<evidence type="ECO:0000256" key="2">
    <source>
        <dbReference type="ARBA" id="ARBA00001946"/>
    </source>
</evidence>
<dbReference type="InterPro" id="IPR011761">
    <property type="entry name" value="ATP-grasp"/>
</dbReference>
<dbReference type="InterPro" id="IPR013815">
    <property type="entry name" value="ATP_grasp_subdomain_1"/>
</dbReference>
<comment type="cofactor">
    <cofactor evidence="2">
        <name>Mg(2+)</name>
        <dbReference type="ChEBI" id="CHEBI:18420"/>
    </cofactor>
</comment>
<dbReference type="GO" id="GO:0016874">
    <property type="term" value="F:ligase activity"/>
    <property type="evidence" value="ECO:0007669"/>
    <property type="project" value="UniProtKB-KW"/>
</dbReference>
<dbReference type="Pfam" id="PF02844">
    <property type="entry name" value="GARS_N"/>
    <property type="match status" value="1"/>
</dbReference>
<dbReference type="NCBIfam" id="TIGR00877">
    <property type="entry name" value="purD"/>
    <property type="match status" value="1"/>
</dbReference>
<comment type="similarity">
    <text evidence="9 12">Belongs to the GARS family.</text>
</comment>
<keyword evidence="7 12" id="KW-0658">Purine biosynthesis</keyword>
<keyword evidence="5 12" id="KW-0436">Ligase</keyword>
<evidence type="ECO:0000256" key="7">
    <source>
        <dbReference type="ARBA" id="ARBA00022755"/>
    </source>
</evidence>
<dbReference type="PANTHER" id="PTHR43472">
    <property type="entry name" value="PHOSPHORIBOSYLAMINE--GLYCINE LIGASE"/>
    <property type="match status" value="1"/>
</dbReference>
<dbReference type="InterPro" id="IPR000115">
    <property type="entry name" value="PRibGlycinamide_synth"/>
</dbReference>
<organism evidence="15 16">
    <name type="scientific">Deinococcus roseus</name>
    <dbReference type="NCBI Taxonomy" id="392414"/>
    <lineage>
        <taxon>Bacteria</taxon>
        <taxon>Thermotogati</taxon>
        <taxon>Deinococcota</taxon>
        <taxon>Deinococci</taxon>
        <taxon>Deinococcales</taxon>
        <taxon>Deinococcaceae</taxon>
        <taxon>Deinococcus</taxon>
    </lineage>
</organism>
<evidence type="ECO:0000256" key="1">
    <source>
        <dbReference type="ARBA" id="ARBA00001936"/>
    </source>
</evidence>
<evidence type="ECO:0000313" key="15">
    <source>
        <dbReference type="EMBL" id="GGJ33079.1"/>
    </source>
</evidence>
<evidence type="ECO:0000259" key="14">
    <source>
        <dbReference type="PROSITE" id="PS50975"/>
    </source>
</evidence>
<name>A0ABQ2CYK8_9DEIO</name>
<feature type="domain" description="ATP-grasp" evidence="14">
    <location>
        <begin position="106"/>
        <end position="307"/>
    </location>
</feature>
<dbReference type="Gene3D" id="3.30.470.20">
    <property type="entry name" value="ATP-grasp fold, B domain"/>
    <property type="match status" value="1"/>
</dbReference>
<evidence type="ECO:0000256" key="4">
    <source>
        <dbReference type="ARBA" id="ARBA00013255"/>
    </source>
</evidence>